<comment type="caution">
    <text evidence="1">The sequence shown here is derived from an EMBL/GenBank/DDBJ whole genome shotgun (WGS) entry which is preliminary data.</text>
</comment>
<dbReference type="Proteomes" id="UP001054252">
    <property type="component" value="Unassembled WGS sequence"/>
</dbReference>
<dbReference type="EMBL" id="BPVZ01000216">
    <property type="protein sequence ID" value="GKV46808.1"/>
    <property type="molecule type" value="Genomic_DNA"/>
</dbReference>
<evidence type="ECO:0000313" key="2">
    <source>
        <dbReference type="Proteomes" id="UP001054252"/>
    </source>
</evidence>
<organism evidence="1 2">
    <name type="scientific">Rubroshorea leprosula</name>
    <dbReference type="NCBI Taxonomy" id="152421"/>
    <lineage>
        <taxon>Eukaryota</taxon>
        <taxon>Viridiplantae</taxon>
        <taxon>Streptophyta</taxon>
        <taxon>Embryophyta</taxon>
        <taxon>Tracheophyta</taxon>
        <taxon>Spermatophyta</taxon>
        <taxon>Magnoliopsida</taxon>
        <taxon>eudicotyledons</taxon>
        <taxon>Gunneridae</taxon>
        <taxon>Pentapetalae</taxon>
        <taxon>rosids</taxon>
        <taxon>malvids</taxon>
        <taxon>Malvales</taxon>
        <taxon>Dipterocarpaceae</taxon>
        <taxon>Rubroshorea</taxon>
    </lineage>
</organism>
<dbReference type="AlphaFoldDB" id="A0AAV5MAC0"/>
<name>A0AAV5MAC0_9ROSI</name>
<proteinExistence type="predicted"/>
<gene>
    <name evidence="1" type="ORF">SLEP1_g53771</name>
</gene>
<protein>
    <submittedName>
        <fullName evidence="1">Uncharacterized protein</fullName>
    </submittedName>
</protein>
<keyword evidence="2" id="KW-1185">Reference proteome</keyword>
<accession>A0AAV5MAC0</accession>
<evidence type="ECO:0000313" key="1">
    <source>
        <dbReference type="EMBL" id="GKV46808.1"/>
    </source>
</evidence>
<reference evidence="1 2" key="1">
    <citation type="journal article" date="2021" name="Commun. Biol.">
        <title>The genome of Shorea leprosula (Dipterocarpaceae) highlights the ecological relevance of drought in aseasonal tropical rainforests.</title>
        <authorList>
            <person name="Ng K.K.S."/>
            <person name="Kobayashi M.J."/>
            <person name="Fawcett J.A."/>
            <person name="Hatakeyama M."/>
            <person name="Paape T."/>
            <person name="Ng C.H."/>
            <person name="Ang C.C."/>
            <person name="Tnah L.H."/>
            <person name="Lee C.T."/>
            <person name="Nishiyama T."/>
            <person name="Sese J."/>
            <person name="O'Brien M.J."/>
            <person name="Copetti D."/>
            <person name="Mohd Noor M.I."/>
            <person name="Ong R.C."/>
            <person name="Putra M."/>
            <person name="Sireger I.Z."/>
            <person name="Indrioko S."/>
            <person name="Kosugi Y."/>
            <person name="Izuno A."/>
            <person name="Isagi Y."/>
            <person name="Lee S.L."/>
            <person name="Shimizu K.K."/>
        </authorList>
    </citation>
    <scope>NUCLEOTIDE SEQUENCE [LARGE SCALE GENOMIC DNA]</scope>
    <source>
        <tissue evidence="1">Leaf</tissue>
    </source>
</reference>
<sequence length="200" mass="20834">MAILLVLHGPCEDPRHGDGAERNIPLRGLLSKLVVESISFVVAEAIYSAIAGSICSAATAEDIYICFVATVVAADIYSVATVVAADIFSAAAAAVEDICSITATAAKAICSATVGCICFAAAESICFAAIGSIYSVVVAAARAICCYYLSHLLLLPEPFEINWWGMGIPIPCRKQGWGAKLPPIKNPRGDPCPCDLRGRG</sequence>